<protein>
    <recommendedName>
        <fullName evidence="4">Cysteine-rich protein</fullName>
    </recommendedName>
</protein>
<feature type="chain" id="PRO_5002163322" description="Cysteine-rich protein" evidence="1">
    <location>
        <begin position="21"/>
        <end position="82"/>
    </location>
</feature>
<keyword evidence="3" id="KW-1185">Reference proteome</keyword>
<dbReference type="PANTHER" id="PTHR37475">
    <property type="entry name" value="ZYGOTE-SPECIFIC CLASS V COPY B GENE PROTEIN"/>
    <property type="match status" value="1"/>
</dbReference>
<keyword evidence="1" id="KW-0732">Signal</keyword>
<evidence type="ECO:0000313" key="2">
    <source>
        <dbReference type="EMBL" id="KIM55694.1"/>
    </source>
</evidence>
<sequence>MNFKALAALTALAAAPVVTAGPLAYALCQTGCNGLAVACYTAAGFTFGVALPAAPPMILGCNVALGTCMGACAVTALIAPIP</sequence>
<organism evidence="2 3">
    <name type="scientific">Scleroderma citrinum Foug A</name>
    <dbReference type="NCBI Taxonomy" id="1036808"/>
    <lineage>
        <taxon>Eukaryota</taxon>
        <taxon>Fungi</taxon>
        <taxon>Dikarya</taxon>
        <taxon>Basidiomycota</taxon>
        <taxon>Agaricomycotina</taxon>
        <taxon>Agaricomycetes</taxon>
        <taxon>Agaricomycetidae</taxon>
        <taxon>Boletales</taxon>
        <taxon>Sclerodermatineae</taxon>
        <taxon>Sclerodermataceae</taxon>
        <taxon>Scleroderma</taxon>
    </lineage>
</organism>
<gene>
    <name evidence="2" type="ORF">SCLCIDRAFT_1220978</name>
</gene>
<proteinExistence type="predicted"/>
<feature type="signal peptide" evidence="1">
    <location>
        <begin position="1"/>
        <end position="20"/>
    </location>
</feature>
<reference evidence="3" key="2">
    <citation type="submission" date="2015-01" db="EMBL/GenBank/DDBJ databases">
        <title>Evolutionary Origins and Diversification of the Mycorrhizal Mutualists.</title>
        <authorList>
            <consortium name="DOE Joint Genome Institute"/>
            <consortium name="Mycorrhizal Genomics Consortium"/>
            <person name="Kohler A."/>
            <person name="Kuo A."/>
            <person name="Nagy L.G."/>
            <person name="Floudas D."/>
            <person name="Copeland A."/>
            <person name="Barry K.W."/>
            <person name="Cichocki N."/>
            <person name="Veneault-Fourrey C."/>
            <person name="LaButti K."/>
            <person name="Lindquist E.A."/>
            <person name="Lipzen A."/>
            <person name="Lundell T."/>
            <person name="Morin E."/>
            <person name="Murat C."/>
            <person name="Riley R."/>
            <person name="Ohm R."/>
            <person name="Sun H."/>
            <person name="Tunlid A."/>
            <person name="Henrissat B."/>
            <person name="Grigoriev I.V."/>
            <person name="Hibbett D.S."/>
            <person name="Martin F."/>
        </authorList>
    </citation>
    <scope>NUCLEOTIDE SEQUENCE [LARGE SCALE GENOMIC DNA]</scope>
    <source>
        <strain evidence="3">Foug A</strain>
    </source>
</reference>
<dbReference type="STRING" id="1036808.A0A0C3DH91"/>
<dbReference type="EMBL" id="KN822129">
    <property type="protein sequence ID" value="KIM55694.1"/>
    <property type="molecule type" value="Genomic_DNA"/>
</dbReference>
<name>A0A0C3DH91_9AGAM</name>
<evidence type="ECO:0008006" key="4">
    <source>
        <dbReference type="Google" id="ProtNLM"/>
    </source>
</evidence>
<dbReference type="HOGENOM" id="CLU_166294_1_0_1"/>
<evidence type="ECO:0000313" key="3">
    <source>
        <dbReference type="Proteomes" id="UP000053989"/>
    </source>
</evidence>
<dbReference type="InParanoid" id="A0A0C3DH91"/>
<accession>A0A0C3DH91</accession>
<evidence type="ECO:0000256" key="1">
    <source>
        <dbReference type="SAM" id="SignalP"/>
    </source>
</evidence>
<dbReference type="Proteomes" id="UP000053989">
    <property type="component" value="Unassembled WGS sequence"/>
</dbReference>
<dbReference type="PANTHER" id="PTHR37475:SF1">
    <property type="entry name" value="ZYGOTE-SPECIFIC PROTEIN"/>
    <property type="match status" value="1"/>
</dbReference>
<reference evidence="2 3" key="1">
    <citation type="submission" date="2014-04" db="EMBL/GenBank/DDBJ databases">
        <authorList>
            <consortium name="DOE Joint Genome Institute"/>
            <person name="Kuo A."/>
            <person name="Kohler A."/>
            <person name="Nagy L.G."/>
            <person name="Floudas D."/>
            <person name="Copeland A."/>
            <person name="Barry K.W."/>
            <person name="Cichocki N."/>
            <person name="Veneault-Fourrey C."/>
            <person name="LaButti K."/>
            <person name="Lindquist E.A."/>
            <person name="Lipzen A."/>
            <person name="Lundell T."/>
            <person name="Morin E."/>
            <person name="Murat C."/>
            <person name="Sun H."/>
            <person name="Tunlid A."/>
            <person name="Henrissat B."/>
            <person name="Grigoriev I.V."/>
            <person name="Hibbett D.S."/>
            <person name="Martin F."/>
            <person name="Nordberg H.P."/>
            <person name="Cantor M.N."/>
            <person name="Hua S.X."/>
        </authorList>
    </citation>
    <scope>NUCLEOTIDE SEQUENCE [LARGE SCALE GENOMIC DNA]</scope>
    <source>
        <strain evidence="2 3">Foug A</strain>
    </source>
</reference>
<dbReference type="AlphaFoldDB" id="A0A0C3DH91"/>
<dbReference type="OrthoDB" id="10063670at2759"/>